<evidence type="ECO:0000256" key="5">
    <source>
        <dbReference type="SAM" id="MobiDB-lite"/>
    </source>
</evidence>
<protein>
    <submittedName>
        <fullName evidence="8">Cytochrome c</fullName>
    </submittedName>
</protein>
<dbReference type="GO" id="GO:0020037">
    <property type="term" value="F:heme binding"/>
    <property type="evidence" value="ECO:0007669"/>
    <property type="project" value="InterPro"/>
</dbReference>
<dbReference type="GO" id="GO:0046872">
    <property type="term" value="F:metal ion binding"/>
    <property type="evidence" value="ECO:0007669"/>
    <property type="project" value="UniProtKB-KW"/>
</dbReference>
<comment type="caution">
    <text evidence="8">The sequence shown here is derived from an EMBL/GenBank/DDBJ whole genome shotgun (WGS) entry which is preliminary data.</text>
</comment>
<accession>A0A7Y4H4T4</accession>
<dbReference type="GO" id="GO:0009055">
    <property type="term" value="F:electron transfer activity"/>
    <property type="evidence" value="ECO:0007669"/>
    <property type="project" value="InterPro"/>
</dbReference>
<dbReference type="RefSeq" id="WP_171710472.1">
    <property type="nucleotide sequence ID" value="NZ_JAAVLW010000004.1"/>
</dbReference>
<keyword evidence="1 4" id="KW-0349">Heme</keyword>
<dbReference type="InterPro" id="IPR036909">
    <property type="entry name" value="Cyt_c-like_dom_sf"/>
</dbReference>
<evidence type="ECO:0000313" key="8">
    <source>
        <dbReference type="EMBL" id="NOJ47600.1"/>
    </source>
</evidence>
<keyword evidence="6" id="KW-0732">Signal</keyword>
<dbReference type="InterPro" id="IPR009056">
    <property type="entry name" value="Cyt_c-like_dom"/>
</dbReference>
<evidence type="ECO:0000256" key="4">
    <source>
        <dbReference type="PROSITE-ProRule" id="PRU00433"/>
    </source>
</evidence>
<feature type="domain" description="Cytochrome c" evidence="7">
    <location>
        <begin position="86"/>
        <end position="165"/>
    </location>
</feature>
<gene>
    <name evidence="8" type="ORF">HCN50_15305</name>
</gene>
<reference evidence="8 9" key="1">
    <citation type="submission" date="2020-03" db="EMBL/GenBank/DDBJ databases">
        <title>Bradyrhizobium diversity isolated from nodules of Muelleranthus trifoliolatus.</title>
        <authorList>
            <person name="Klepa M."/>
            <person name="Helene L."/>
            <person name="Hungria M."/>
        </authorList>
    </citation>
    <scope>NUCLEOTIDE SEQUENCE [LARGE SCALE GENOMIC DNA]</scope>
    <source>
        <strain evidence="8 9">WSM 1744</strain>
    </source>
</reference>
<evidence type="ECO:0000256" key="6">
    <source>
        <dbReference type="SAM" id="SignalP"/>
    </source>
</evidence>
<proteinExistence type="predicted"/>
<evidence type="ECO:0000256" key="1">
    <source>
        <dbReference type="ARBA" id="ARBA00022617"/>
    </source>
</evidence>
<keyword evidence="9" id="KW-1185">Reference proteome</keyword>
<dbReference type="Gene3D" id="1.10.760.10">
    <property type="entry name" value="Cytochrome c-like domain"/>
    <property type="match status" value="1"/>
</dbReference>
<dbReference type="Proteomes" id="UP000528734">
    <property type="component" value="Unassembled WGS sequence"/>
</dbReference>
<dbReference type="Pfam" id="PF13442">
    <property type="entry name" value="Cytochrome_CBB3"/>
    <property type="match status" value="1"/>
</dbReference>
<name>A0A7Y4H4T4_9BRAD</name>
<feature type="chain" id="PRO_5031056918" evidence="6">
    <location>
        <begin position="27"/>
        <end position="211"/>
    </location>
</feature>
<dbReference type="PROSITE" id="PS51007">
    <property type="entry name" value="CYTC"/>
    <property type="match status" value="1"/>
</dbReference>
<feature type="compositionally biased region" description="Polar residues" evidence="5">
    <location>
        <begin position="188"/>
        <end position="211"/>
    </location>
</feature>
<dbReference type="EMBL" id="JAAVLW010000004">
    <property type="protein sequence ID" value="NOJ47600.1"/>
    <property type="molecule type" value="Genomic_DNA"/>
</dbReference>
<keyword evidence="3 4" id="KW-0408">Iron</keyword>
<keyword evidence="2 4" id="KW-0479">Metal-binding</keyword>
<dbReference type="AlphaFoldDB" id="A0A7Y4H4T4"/>
<feature type="signal peptide" evidence="6">
    <location>
        <begin position="1"/>
        <end position="26"/>
    </location>
</feature>
<feature type="region of interest" description="Disordered" evidence="5">
    <location>
        <begin position="180"/>
        <end position="211"/>
    </location>
</feature>
<dbReference type="SUPFAM" id="SSF46626">
    <property type="entry name" value="Cytochrome c"/>
    <property type="match status" value="1"/>
</dbReference>
<evidence type="ECO:0000259" key="7">
    <source>
        <dbReference type="PROSITE" id="PS51007"/>
    </source>
</evidence>
<evidence type="ECO:0000313" key="9">
    <source>
        <dbReference type="Proteomes" id="UP000528734"/>
    </source>
</evidence>
<evidence type="ECO:0000256" key="2">
    <source>
        <dbReference type="ARBA" id="ARBA00022723"/>
    </source>
</evidence>
<organism evidence="8 9">
    <name type="scientific">Bradyrhizobium archetypum</name>
    <dbReference type="NCBI Taxonomy" id="2721160"/>
    <lineage>
        <taxon>Bacteria</taxon>
        <taxon>Pseudomonadati</taxon>
        <taxon>Pseudomonadota</taxon>
        <taxon>Alphaproteobacteria</taxon>
        <taxon>Hyphomicrobiales</taxon>
        <taxon>Nitrobacteraceae</taxon>
        <taxon>Bradyrhizobium</taxon>
    </lineage>
</organism>
<sequence length="211" mass="22419">MKSRSLTRNLALVVFAAGLALAPASAQQSPPQSQAQQPGVAVRPDFGEAVGNAQPGVFMQVPVSPLVPGASPARPAIKNPAQGDPQATNRGMQYFISFNCNGCHADNGGGGMGPSLSNNIFIYGSEPENIYLSIYQGRPNGMPAWGAALPDAVIWDLVTYIGKLSNEPNRQWGRTFTQQPLTPDVEQLPSQQVTTSDPWSGTRKFNSGQKP</sequence>
<evidence type="ECO:0000256" key="3">
    <source>
        <dbReference type="ARBA" id="ARBA00023004"/>
    </source>
</evidence>